<dbReference type="GO" id="GO:0008168">
    <property type="term" value="F:methyltransferase activity"/>
    <property type="evidence" value="ECO:0007669"/>
    <property type="project" value="UniProtKB-KW"/>
</dbReference>
<dbReference type="PANTHER" id="PTHR30481">
    <property type="entry name" value="DNA ADENINE METHYLASE"/>
    <property type="match status" value="1"/>
</dbReference>
<evidence type="ECO:0000256" key="3">
    <source>
        <dbReference type="ARBA" id="ARBA00022691"/>
    </source>
</evidence>
<name>A0ABS6JKA5_9BACI</name>
<evidence type="ECO:0000256" key="2">
    <source>
        <dbReference type="ARBA" id="ARBA00022679"/>
    </source>
</evidence>
<accession>A0ABS6JKA5</accession>
<organism evidence="4 5">
    <name type="scientific">Evansella tamaricis</name>
    <dbReference type="NCBI Taxonomy" id="2069301"/>
    <lineage>
        <taxon>Bacteria</taxon>
        <taxon>Bacillati</taxon>
        <taxon>Bacillota</taxon>
        <taxon>Bacilli</taxon>
        <taxon>Bacillales</taxon>
        <taxon>Bacillaceae</taxon>
        <taxon>Evansella</taxon>
    </lineage>
</organism>
<dbReference type="RefSeq" id="WP_217068457.1">
    <property type="nucleotide sequence ID" value="NZ_JAHQCS010000163.1"/>
</dbReference>
<reference evidence="4 5" key="1">
    <citation type="submission" date="2021-06" db="EMBL/GenBank/DDBJ databases">
        <title>Bacillus sp. RD4P76, an endophyte from a halophyte.</title>
        <authorList>
            <person name="Sun J.-Q."/>
        </authorList>
    </citation>
    <scope>NUCLEOTIDE SEQUENCE [LARGE SCALE GENOMIC DNA]</scope>
    <source>
        <strain evidence="4 5">CGMCC 1.15917</strain>
    </source>
</reference>
<dbReference type="InterPro" id="IPR012327">
    <property type="entry name" value="MeTrfase_D12"/>
</dbReference>
<dbReference type="PANTHER" id="PTHR30481:SF2">
    <property type="entry name" value="SITE-SPECIFIC DNA-METHYLTRANSFERASE (ADENINE-SPECIFIC)"/>
    <property type="match status" value="1"/>
</dbReference>
<keyword evidence="5" id="KW-1185">Reference proteome</keyword>
<keyword evidence="1 4" id="KW-0489">Methyltransferase</keyword>
<keyword evidence="2" id="KW-0808">Transferase</keyword>
<gene>
    <name evidence="4" type="ORF">KS419_20520</name>
</gene>
<dbReference type="GO" id="GO:0032259">
    <property type="term" value="P:methylation"/>
    <property type="evidence" value="ECO:0007669"/>
    <property type="project" value="UniProtKB-KW"/>
</dbReference>
<keyword evidence="3" id="KW-0949">S-adenosyl-L-methionine</keyword>
<dbReference type="EMBL" id="JAHQCS010000163">
    <property type="protein sequence ID" value="MBU9714124.1"/>
    <property type="molecule type" value="Genomic_DNA"/>
</dbReference>
<dbReference type="Pfam" id="PF02086">
    <property type="entry name" value="MethyltransfD12"/>
    <property type="match status" value="1"/>
</dbReference>
<evidence type="ECO:0000313" key="4">
    <source>
        <dbReference type="EMBL" id="MBU9714124.1"/>
    </source>
</evidence>
<proteinExistence type="predicted"/>
<sequence length="284" mass="32895">MINPSPLRYPGGKFKTYNYIKSIIETNQCTSYIEPFAGGAAVGISLLINDDVERVIINDFDRSIYAFWHSVIYNSEELISRINNTSITIEEREKQKKIQIDKQSSDLIDLGFSTLFLNRVNRSGIIKGGVIGGKNQDGKYKLDCRFNKDKLIKKIRLIASKQDRIDVYNQNALDFIGNVIIGEEQSFTFFDPPYYDKGPSLYTNFYSHEDHRELAETIINNLQDYFWIVTYDHSTEIKALYSELNSVEYYLNYSAQEKTKGVEYMFFSVNTNTSRPNHYLNLFG</sequence>
<protein>
    <submittedName>
        <fullName evidence="4">DNA adenine methylase</fullName>
    </submittedName>
</protein>
<evidence type="ECO:0000256" key="1">
    <source>
        <dbReference type="ARBA" id="ARBA00022603"/>
    </source>
</evidence>
<dbReference type="Proteomes" id="UP000784880">
    <property type="component" value="Unassembled WGS sequence"/>
</dbReference>
<evidence type="ECO:0000313" key="5">
    <source>
        <dbReference type="Proteomes" id="UP000784880"/>
    </source>
</evidence>
<dbReference type="InterPro" id="IPR012263">
    <property type="entry name" value="M_m6A_EcoRV"/>
</dbReference>
<dbReference type="PIRSF" id="PIRSF000398">
    <property type="entry name" value="M_m6A_EcoRV"/>
    <property type="match status" value="1"/>
</dbReference>
<comment type="caution">
    <text evidence="4">The sequence shown here is derived from an EMBL/GenBank/DDBJ whole genome shotgun (WGS) entry which is preliminary data.</text>
</comment>